<protein>
    <submittedName>
        <fullName evidence="1">Uncharacterized protein</fullName>
    </submittedName>
</protein>
<evidence type="ECO:0000313" key="2">
    <source>
        <dbReference type="Proteomes" id="UP001055879"/>
    </source>
</evidence>
<reference evidence="2" key="1">
    <citation type="journal article" date="2022" name="Mol. Ecol. Resour.">
        <title>The genomes of chicory, endive, great burdock and yacon provide insights into Asteraceae palaeo-polyploidization history and plant inulin production.</title>
        <authorList>
            <person name="Fan W."/>
            <person name="Wang S."/>
            <person name="Wang H."/>
            <person name="Wang A."/>
            <person name="Jiang F."/>
            <person name="Liu H."/>
            <person name="Zhao H."/>
            <person name="Xu D."/>
            <person name="Zhang Y."/>
        </authorList>
    </citation>
    <scope>NUCLEOTIDE SEQUENCE [LARGE SCALE GENOMIC DNA]</scope>
    <source>
        <strain evidence="2">cv. Niubang</strain>
    </source>
</reference>
<dbReference type="EMBL" id="CM042047">
    <property type="protein sequence ID" value="KAI3770208.1"/>
    <property type="molecule type" value="Genomic_DNA"/>
</dbReference>
<name>A0ACB9FHE6_ARCLA</name>
<comment type="caution">
    <text evidence="1">The sequence shown here is derived from an EMBL/GenBank/DDBJ whole genome shotgun (WGS) entry which is preliminary data.</text>
</comment>
<evidence type="ECO:0000313" key="1">
    <source>
        <dbReference type="EMBL" id="KAI3770208.1"/>
    </source>
</evidence>
<proteinExistence type="predicted"/>
<gene>
    <name evidence="1" type="ORF">L6452_01333</name>
</gene>
<keyword evidence="2" id="KW-1185">Reference proteome</keyword>
<accession>A0ACB9FHE6</accession>
<reference evidence="1 2" key="2">
    <citation type="journal article" date="2022" name="Mol. Ecol. Resour.">
        <title>The genomes of chicory, endive, great burdock and yacon provide insights into Asteraceae paleo-polyploidization history and plant inulin production.</title>
        <authorList>
            <person name="Fan W."/>
            <person name="Wang S."/>
            <person name="Wang H."/>
            <person name="Wang A."/>
            <person name="Jiang F."/>
            <person name="Liu H."/>
            <person name="Zhao H."/>
            <person name="Xu D."/>
            <person name="Zhang Y."/>
        </authorList>
    </citation>
    <scope>NUCLEOTIDE SEQUENCE [LARGE SCALE GENOMIC DNA]</scope>
    <source>
        <strain evidence="2">cv. Niubang</strain>
    </source>
</reference>
<organism evidence="1 2">
    <name type="scientific">Arctium lappa</name>
    <name type="common">Greater burdock</name>
    <name type="synonym">Lappa major</name>
    <dbReference type="NCBI Taxonomy" id="4217"/>
    <lineage>
        <taxon>Eukaryota</taxon>
        <taxon>Viridiplantae</taxon>
        <taxon>Streptophyta</taxon>
        <taxon>Embryophyta</taxon>
        <taxon>Tracheophyta</taxon>
        <taxon>Spermatophyta</taxon>
        <taxon>Magnoliopsida</taxon>
        <taxon>eudicotyledons</taxon>
        <taxon>Gunneridae</taxon>
        <taxon>Pentapetalae</taxon>
        <taxon>asterids</taxon>
        <taxon>campanulids</taxon>
        <taxon>Asterales</taxon>
        <taxon>Asteraceae</taxon>
        <taxon>Carduoideae</taxon>
        <taxon>Cardueae</taxon>
        <taxon>Arctiinae</taxon>
        <taxon>Arctium</taxon>
    </lineage>
</organism>
<dbReference type="Proteomes" id="UP001055879">
    <property type="component" value="Linkage Group LG01"/>
</dbReference>
<sequence>MVCRLNHIFQAKKSTIFLFSAFTKHYKRWRKPRLIKSRFVQRIETPQRKTSPDFIPFSSPTDGRPAIHPFLRLQPNSISTHPHNN</sequence>